<sequence>MTGQQPVEIDTSRPHPARMYDWYLGGKDN</sequence>
<reference evidence="2 3" key="1">
    <citation type="submission" date="2023-07" db="EMBL/GenBank/DDBJ databases">
        <title>Sequencing the genomes of 1000 actinobacteria strains.</title>
        <authorList>
            <person name="Klenk H.-P."/>
        </authorList>
    </citation>
    <scope>NUCLEOTIDE SEQUENCE [LARGE SCALE GENOMIC DNA]</scope>
    <source>
        <strain evidence="2 3">DSM 40229</strain>
    </source>
</reference>
<organism evidence="2 3">
    <name type="scientific">Streptomyces griseoviridis</name>
    <dbReference type="NCBI Taxonomy" id="45398"/>
    <lineage>
        <taxon>Bacteria</taxon>
        <taxon>Bacillati</taxon>
        <taxon>Actinomycetota</taxon>
        <taxon>Actinomycetes</taxon>
        <taxon>Kitasatosporales</taxon>
        <taxon>Streptomycetaceae</taxon>
        <taxon>Streptomyces</taxon>
    </lineage>
</organism>
<dbReference type="Pfam" id="PF04672">
    <property type="entry name" value="Methyltransf_19"/>
    <property type="match status" value="1"/>
</dbReference>
<protein>
    <recommendedName>
        <fullName evidence="4">SAM-dependent methyltransferase</fullName>
    </recommendedName>
</protein>
<evidence type="ECO:0000256" key="1">
    <source>
        <dbReference type="SAM" id="MobiDB-lite"/>
    </source>
</evidence>
<accession>A0ABT9LBR3</accession>
<evidence type="ECO:0008006" key="4">
    <source>
        <dbReference type="Google" id="ProtNLM"/>
    </source>
</evidence>
<dbReference type="Proteomes" id="UP001231675">
    <property type="component" value="Unassembled WGS sequence"/>
</dbReference>
<dbReference type="InterPro" id="IPR006764">
    <property type="entry name" value="SAM_dep_MeTrfase_SAV2177_type"/>
</dbReference>
<feature type="region of interest" description="Disordered" evidence="1">
    <location>
        <begin position="1"/>
        <end position="29"/>
    </location>
</feature>
<gene>
    <name evidence="2" type="ORF">J2S47_001661</name>
</gene>
<dbReference type="Gene3D" id="3.40.50.150">
    <property type="entry name" value="Vaccinia Virus protein VP39"/>
    <property type="match status" value="1"/>
</dbReference>
<dbReference type="EMBL" id="JAURUD010000001">
    <property type="protein sequence ID" value="MDP9681159.1"/>
    <property type="molecule type" value="Genomic_DNA"/>
</dbReference>
<keyword evidence="3" id="KW-1185">Reference proteome</keyword>
<name>A0ABT9LBR3_STRGD</name>
<evidence type="ECO:0000313" key="3">
    <source>
        <dbReference type="Proteomes" id="UP001231675"/>
    </source>
</evidence>
<comment type="caution">
    <text evidence="2">The sequence shown here is derived from an EMBL/GenBank/DDBJ whole genome shotgun (WGS) entry which is preliminary data.</text>
</comment>
<proteinExistence type="predicted"/>
<dbReference type="InterPro" id="IPR029063">
    <property type="entry name" value="SAM-dependent_MTases_sf"/>
</dbReference>
<evidence type="ECO:0000313" key="2">
    <source>
        <dbReference type="EMBL" id="MDP9681159.1"/>
    </source>
</evidence>